<protein>
    <recommendedName>
        <fullName evidence="5">Oxygen sensor histidine kinase NreB</fullName>
        <ecNumber evidence="4">2.7.13.3</ecNumber>
    </recommendedName>
    <alternativeName>
        <fullName evidence="18">Nitrogen regulation protein B</fullName>
    </alternativeName>
</protein>
<feature type="transmembrane region" description="Helical" evidence="21">
    <location>
        <begin position="141"/>
        <end position="159"/>
    </location>
</feature>
<dbReference type="GO" id="GO:0046872">
    <property type="term" value="F:metal ion binding"/>
    <property type="evidence" value="ECO:0007669"/>
    <property type="project" value="UniProtKB-KW"/>
</dbReference>
<evidence type="ECO:0000313" key="23">
    <source>
        <dbReference type="EMBL" id="XBM49541.1"/>
    </source>
</evidence>
<evidence type="ECO:0000256" key="4">
    <source>
        <dbReference type="ARBA" id="ARBA00012438"/>
    </source>
</evidence>
<evidence type="ECO:0000256" key="10">
    <source>
        <dbReference type="ARBA" id="ARBA00022723"/>
    </source>
</evidence>
<comment type="subcellular location">
    <subcellularLocation>
        <location evidence="3">Cytoplasm</location>
    </subcellularLocation>
</comment>
<dbReference type="InterPro" id="IPR017205">
    <property type="entry name" value="Sig_transdc_His_kinase_ChrS"/>
</dbReference>
<dbReference type="SUPFAM" id="SSF55874">
    <property type="entry name" value="ATPase domain of HSP90 chaperone/DNA topoisomerase II/histidine kinase"/>
    <property type="match status" value="1"/>
</dbReference>
<dbReference type="Gene3D" id="3.30.565.10">
    <property type="entry name" value="Histidine kinase-like ATPase, C-terminal domain"/>
    <property type="match status" value="1"/>
</dbReference>
<dbReference type="CDD" id="cd16917">
    <property type="entry name" value="HATPase_UhpB-NarQ-NarX-like"/>
    <property type="match status" value="1"/>
</dbReference>
<keyword evidence="13" id="KW-0067">ATP-binding</keyword>
<dbReference type="InterPro" id="IPR011712">
    <property type="entry name" value="Sig_transdc_His_kin_sub3_dim/P"/>
</dbReference>
<keyword evidence="21" id="KW-0472">Membrane</keyword>
<keyword evidence="21" id="KW-1133">Transmembrane helix</keyword>
<sequence length="399" mass="42847">MQTTAARIDDRGFRDWIVYSAVATVVSVLLILADPYPGFARTALSAAIVLALFPVYWFLARPSLAGVRLNSLRAWLYVVLATVGYLVALGLNETANVALFVLSPQIFLLLGTLPAALAIVVVNVAGVVLRLLRDALGPTDLLQLLALTILIIVVSIWFSNRIISVTRESSERGKLIERLREQQLEIAELSERQGAATERERIAREMHDTLAQGFTSIVTLGHAARAELETDPAAASRHLELMTETAQENLQESRRIIAALTPVRLESSSLDRALQRVTARFAEESGVPATFGTDGEPRTAPPAVEVVALRVVQEALANVRKHAAAAEVSVRLGYRPAELVLTVADDGAGFDPDAPRDGYGLDGMAARVAEVGGRFELRSGPGEGTMLTATLPASAEEAS</sequence>
<evidence type="ECO:0000256" key="16">
    <source>
        <dbReference type="ARBA" id="ARBA00023014"/>
    </source>
</evidence>
<dbReference type="PRINTS" id="PR00344">
    <property type="entry name" value="BCTRLSENSOR"/>
</dbReference>
<evidence type="ECO:0000256" key="15">
    <source>
        <dbReference type="ARBA" id="ARBA00023012"/>
    </source>
</evidence>
<feature type="transmembrane region" description="Helical" evidence="21">
    <location>
        <begin position="106"/>
        <end position="129"/>
    </location>
</feature>
<dbReference type="GO" id="GO:0005524">
    <property type="term" value="F:ATP binding"/>
    <property type="evidence" value="ECO:0007669"/>
    <property type="project" value="UniProtKB-KW"/>
</dbReference>
<feature type="transmembrane region" description="Helical" evidence="21">
    <location>
        <begin position="16"/>
        <end position="33"/>
    </location>
</feature>
<evidence type="ECO:0000256" key="13">
    <source>
        <dbReference type="ARBA" id="ARBA00022840"/>
    </source>
</evidence>
<organism evidence="23">
    <name type="scientific">Leifsonia sp. NPDC080035</name>
    <dbReference type="NCBI Taxonomy" id="3143936"/>
    <lineage>
        <taxon>Bacteria</taxon>
        <taxon>Bacillati</taxon>
        <taxon>Actinomycetota</taxon>
        <taxon>Actinomycetes</taxon>
        <taxon>Micrococcales</taxon>
        <taxon>Microbacteriaceae</taxon>
        <taxon>Leifsonia</taxon>
    </lineage>
</organism>
<comment type="catalytic activity">
    <reaction evidence="1">
        <text>ATP + protein L-histidine = ADP + protein N-phospho-L-histidine.</text>
        <dbReference type="EC" id="2.7.13.3"/>
    </reaction>
</comment>
<dbReference type="PANTHER" id="PTHR24421:SF10">
    <property type="entry name" value="NITRATE_NITRITE SENSOR PROTEIN NARQ"/>
    <property type="match status" value="1"/>
</dbReference>
<name>A0AAU7GF27_9MICO</name>
<dbReference type="GO" id="GO:0000155">
    <property type="term" value="F:phosphorelay sensor kinase activity"/>
    <property type="evidence" value="ECO:0007669"/>
    <property type="project" value="InterPro"/>
</dbReference>
<keyword evidence="21" id="KW-0812">Transmembrane</keyword>
<feature type="coiled-coil region" evidence="19">
    <location>
        <begin position="172"/>
        <end position="199"/>
    </location>
</feature>
<gene>
    <name evidence="23" type="ORF">AAME72_06670</name>
</gene>
<keyword evidence="10" id="KW-0479">Metal-binding</keyword>
<evidence type="ECO:0000256" key="12">
    <source>
        <dbReference type="ARBA" id="ARBA00022777"/>
    </source>
</evidence>
<keyword evidence="7" id="KW-0963">Cytoplasm</keyword>
<evidence type="ECO:0000259" key="22">
    <source>
        <dbReference type="PROSITE" id="PS50109"/>
    </source>
</evidence>
<dbReference type="GO" id="GO:0046983">
    <property type="term" value="F:protein dimerization activity"/>
    <property type="evidence" value="ECO:0007669"/>
    <property type="project" value="InterPro"/>
</dbReference>
<keyword evidence="9" id="KW-0808">Transferase</keyword>
<dbReference type="AlphaFoldDB" id="A0AAU7GF27"/>
<comment type="function">
    <text evidence="17">Member of the two-component regulatory system NreB/NreC involved in the control of dissimilatory nitrate/nitrite reduction in response to oxygen. NreB functions as a direct oxygen sensor histidine kinase which is autophosphorylated, in the absence of oxygen, probably at the conserved histidine residue, and transfers its phosphate group probably to a conserved aspartate residue of NreC. NreB/NreC activates the expression of the nitrate (narGHJI) and nitrite (nir) reductase operons, as well as the putative nitrate transporter gene narT.</text>
</comment>
<feature type="region of interest" description="Disordered" evidence="20">
    <location>
        <begin position="379"/>
        <end position="399"/>
    </location>
</feature>
<evidence type="ECO:0000256" key="21">
    <source>
        <dbReference type="SAM" id="Phobius"/>
    </source>
</evidence>
<keyword evidence="15" id="KW-0902">Two-component regulatory system</keyword>
<comment type="cofactor">
    <cofactor evidence="2">
        <name>[4Fe-4S] cluster</name>
        <dbReference type="ChEBI" id="CHEBI:49883"/>
    </cofactor>
</comment>
<dbReference type="Pfam" id="PF02518">
    <property type="entry name" value="HATPase_c"/>
    <property type="match status" value="1"/>
</dbReference>
<reference evidence="23" key="1">
    <citation type="submission" date="2024-05" db="EMBL/GenBank/DDBJ databases">
        <title>The Natural Products Discovery Center: Release of the First 8490 Sequenced Strains for Exploring Actinobacteria Biosynthetic Diversity.</title>
        <authorList>
            <person name="Kalkreuter E."/>
            <person name="Kautsar S.A."/>
            <person name="Yang D."/>
            <person name="Bader C.D."/>
            <person name="Teijaro C.N."/>
            <person name="Fluegel L."/>
            <person name="Davis C.M."/>
            <person name="Simpson J.R."/>
            <person name="Lauterbach L."/>
            <person name="Steele A.D."/>
            <person name="Gui C."/>
            <person name="Meng S."/>
            <person name="Li G."/>
            <person name="Viehrig K."/>
            <person name="Ye F."/>
            <person name="Su P."/>
            <person name="Kiefer A.F."/>
            <person name="Nichols A."/>
            <person name="Cepeda A.J."/>
            <person name="Yan W."/>
            <person name="Fan B."/>
            <person name="Jiang Y."/>
            <person name="Adhikari A."/>
            <person name="Zheng C.-J."/>
            <person name="Schuster L."/>
            <person name="Cowan T.M."/>
            <person name="Smanski M.J."/>
            <person name="Chevrette M.G."/>
            <person name="de Carvalho L.P.S."/>
            <person name="Shen B."/>
        </authorList>
    </citation>
    <scope>NUCLEOTIDE SEQUENCE</scope>
    <source>
        <strain evidence="23">NPDC080035</strain>
    </source>
</reference>
<dbReference type="PROSITE" id="PS50109">
    <property type="entry name" value="HIS_KIN"/>
    <property type="match status" value="1"/>
</dbReference>
<keyword evidence="19" id="KW-0175">Coiled coil</keyword>
<dbReference type="InterPro" id="IPR003594">
    <property type="entry name" value="HATPase_dom"/>
</dbReference>
<evidence type="ECO:0000256" key="8">
    <source>
        <dbReference type="ARBA" id="ARBA00022553"/>
    </source>
</evidence>
<feature type="transmembrane region" description="Helical" evidence="21">
    <location>
        <begin position="72"/>
        <end position="91"/>
    </location>
</feature>
<dbReference type="GO" id="GO:0005737">
    <property type="term" value="C:cytoplasm"/>
    <property type="evidence" value="ECO:0007669"/>
    <property type="project" value="UniProtKB-SubCell"/>
</dbReference>
<evidence type="ECO:0000256" key="3">
    <source>
        <dbReference type="ARBA" id="ARBA00004496"/>
    </source>
</evidence>
<dbReference type="RefSeq" id="WP_348789459.1">
    <property type="nucleotide sequence ID" value="NZ_CP157390.1"/>
</dbReference>
<dbReference type="Pfam" id="PF07730">
    <property type="entry name" value="HisKA_3"/>
    <property type="match status" value="1"/>
</dbReference>
<accession>A0AAU7GF27</accession>
<dbReference type="GO" id="GO:0051539">
    <property type="term" value="F:4 iron, 4 sulfur cluster binding"/>
    <property type="evidence" value="ECO:0007669"/>
    <property type="project" value="UniProtKB-KW"/>
</dbReference>
<dbReference type="GO" id="GO:0016020">
    <property type="term" value="C:membrane"/>
    <property type="evidence" value="ECO:0007669"/>
    <property type="project" value="InterPro"/>
</dbReference>
<keyword evidence="14" id="KW-0408">Iron</keyword>
<evidence type="ECO:0000256" key="7">
    <source>
        <dbReference type="ARBA" id="ARBA00022490"/>
    </source>
</evidence>
<feature type="domain" description="Histidine kinase" evidence="22">
    <location>
        <begin position="219"/>
        <end position="395"/>
    </location>
</feature>
<proteinExistence type="predicted"/>
<dbReference type="EMBL" id="CP157390">
    <property type="protein sequence ID" value="XBM49541.1"/>
    <property type="molecule type" value="Genomic_DNA"/>
</dbReference>
<evidence type="ECO:0000256" key="20">
    <source>
        <dbReference type="SAM" id="MobiDB-lite"/>
    </source>
</evidence>
<dbReference type="Gene3D" id="1.20.5.1930">
    <property type="match status" value="1"/>
</dbReference>
<evidence type="ECO:0000256" key="1">
    <source>
        <dbReference type="ARBA" id="ARBA00000085"/>
    </source>
</evidence>
<keyword evidence="12 23" id="KW-0418">Kinase</keyword>
<evidence type="ECO:0000256" key="18">
    <source>
        <dbReference type="ARBA" id="ARBA00030800"/>
    </source>
</evidence>
<feature type="transmembrane region" description="Helical" evidence="21">
    <location>
        <begin position="39"/>
        <end position="60"/>
    </location>
</feature>
<dbReference type="InterPro" id="IPR004358">
    <property type="entry name" value="Sig_transdc_His_kin-like_C"/>
</dbReference>
<dbReference type="SMART" id="SM00387">
    <property type="entry name" value="HATPase_c"/>
    <property type="match status" value="1"/>
</dbReference>
<evidence type="ECO:0000256" key="5">
    <source>
        <dbReference type="ARBA" id="ARBA00017322"/>
    </source>
</evidence>
<dbReference type="PIRSF" id="PIRSF037434">
    <property type="entry name" value="STHK_ChrS"/>
    <property type="match status" value="1"/>
</dbReference>
<evidence type="ECO:0000256" key="19">
    <source>
        <dbReference type="SAM" id="Coils"/>
    </source>
</evidence>
<dbReference type="EC" id="2.7.13.3" evidence="4"/>
<dbReference type="InterPro" id="IPR050482">
    <property type="entry name" value="Sensor_HK_TwoCompSys"/>
</dbReference>
<keyword evidence="8" id="KW-0597">Phosphoprotein</keyword>
<evidence type="ECO:0000256" key="2">
    <source>
        <dbReference type="ARBA" id="ARBA00001966"/>
    </source>
</evidence>
<evidence type="ECO:0000256" key="6">
    <source>
        <dbReference type="ARBA" id="ARBA00022485"/>
    </source>
</evidence>
<keyword evidence="6" id="KW-0004">4Fe-4S</keyword>
<dbReference type="PANTHER" id="PTHR24421">
    <property type="entry name" value="NITRATE/NITRITE SENSOR PROTEIN NARX-RELATED"/>
    <property type="match status" value="1"/>
</dbReference>
<dbReference type="InterPro" id="IPR036890">
    <property type="entry name" value="HATPase_C_sf"/>
</dbReference>
<dbReference type="InterPro" id="IPR005467">
    <property type="entry name" value="His_kinase_dom"/>
</dbReference>
<evidence type="ECO:0000256" key="11">
    <source>
        <dbReference type="ARBA" id="ARBA00022741"/>
    </source>
</evidence>
<keyword evidence="11" id="KW-0547">Nucleotide-binding</keyword>
<evidence type="ECO:0000256" key="9">
    <source>
        <dbReference type="ARBA" id="ARBA00022679"/>
    </source>
</evidence>
<evidence type="ECO:0000256" key="17">
    <source>
        <dbReference type="ARBA" id="ARBA00024827"/>
    </source>
</evidence>
<evidence type="ECO:0000256" key="14">
    <source>
        <dbReference type="ARBA" id="ARBA00023004"/>
    </source>
</evidence>
<keyword evidence="16" id="KW-0411">Iron-sulfur</keyword>